<feature type="compositionally biased region" description="Low complexity" evidence="1">
    <location>
        <begin position="113"/>
        <end position="132"/>
    </location>
</feature>
<evidence type="ECO:0000313" key="3">
    <source>
        <dbReference type="Proteomes" id="UP000233742"/>
    </source>
</evidence>
<name>A0A2K9EVQ8_9RHOB</name>
<dbReference type="EMBL" id="CP025408">
    <property type="protein sequence ID" value="AUH32132.1"/>
    <property type="molecule type" value="Genomic_DNA"/>
</dbReference>
<gene>
    <name evidence="2" type="ORF">CUV01_00800</name>
</gene>
<dbReference type="Proteomes" id="UP000233742">
    <property type="component" value="Chromosome"/>
</dbReference>
<sequence>MPRSAARLTGSTFLETASALSVGQGFFRNEQMRYEYTVVPAPNRGEKAKGAKTPTDRYVIAMTEELNRMAAEGWNYVRAETLPSEERSGIAGRSTVYHNMLVFRRPLAALEDTPPAATADTPQPEYPASATPPAAPVPTPPLPDAAAPKKLDDGTKPIANPVANEGSDTQPDMQADQEKRPFSNPTIEPAVPPKPRQPENKD</sequence>
<feature type="region of interest" description="Disordered" evidence="1">
    <location>
        <begin position="113"/>
        <end position="202"/>
    </location>
</feature>
<evidence type="ECO:0000256" key="1">
    <source>
        <dbReference type="SAM" id="MobiDB-lite"/>
    </source>
</evidence>
<dbReference type="KEGG" id="paro:CUV01_00800"/>
<evidence type="ECO:0000313" key="2">
    <source>
        <dbReference type="EMBL" id="AUH32132.1"/>
    </source>
</evidence>
<feature type="compositionally biased region" description="Pro residues" evidence="1">
    <location>
        <begin position="133"/>
        <end position="143"/>
    </location>
</feature>
<dbReference type="AlphaFoldDB" id="A0A2K9EVQ8"/>
<keyword evidence="3" id="KW-1185">Reference proteome</keyword>
<accession>A0A2K9EVQ8</accession>
<proteinExistence type="predicted"/>
<protein>
    <submittedName>
        <fullName evidence="2">DUF4177 domain-containing protein</fullName>
    </submittedName>
</protein>
<reference evidence="2 3" key="1">
    <citation type="submission" date="2017-12" db="EMBL/GenBank/DDBJ databases">
        <authorList>
            <person name="Hurst M.R.H."/>
        </authorList>
    </citation>
    <scope>NUCLEOTIDE SEQUENCE [LARGE SCALE GENOMIC DNA]</scope>
    <source>
        <strain evidence="2 3">BM15</strain>
    </source>
</reference>
<organism evidence="2 3">
    <name type="scientific">Paracoccus tegillarcae</name>
    <dbReference type="NCBI Taxonomy" id="1529068"/>
    <lineage>
        <taxon>Bacteria</taxon>
        <taxon>Pseudomonadati</taxon>
        <taxon>Pseudomonadota</taxon>
        <taxon>Alphaproteobacteria</taxon>
        <taxon>Rhodobacterales</taxon>
        <taxon>Paracoccaceae</taxon>
        <taxon>Paracoccus</taxon>
    </lineage>
</organism>